<dbReference type="PANTHER" id="PTHR38011:SF2">
    <property type="entry name" value="BIFUNCTIONAL DEAMINASE-REDUCTASE DOMAIN PROTEIN"/>
    <property type="match status" value="1"/>
</dbReference>
<dbReference type="GO" id="GO:0009231">
    <property type="term" value="P:riboflavin biosynthetic process"/>
    <property type="evidence" value="ECO:0007669"/>
    <property type="project" value="InterPro"/>
</dbReference>
<keyword evidence="3" id="KW-1185">Reference proteome</keyword>
<dbReference type="Proteomes" id="UP000502508">
    <property type="component" value="Chromosome"/>
</dbReference>
<sequence>MRLVLTTFMTLDGVMQSPGTPDEDRGGGFDKGGWLFPHADEDMVRYIGDGYAMADSVLLGRRTYEMFAGYWPLVTDPDDLVATQLNRLPKYVVSTTMAAADWVNTTIIRGDVAAAVEKLKLQPGRELQVHGSGALARFLMRHDLIDEYRLWTYPVVLGEGQRLFEDGVPPQTLELLDVRTTSTGATVATYRPAGRPAYGSFVDGTAEAAP</sequence>
<dbReference type="EMBL" id="AP022870">
    <property type="protein sequence ID" value="BCB74041.1"/>
    <property type="molecule type" value="Genomic_DNA"/>
</dbReference>
<protein>
    <submittedName>
        <fullName evidence="2">Deaminase reductase</fullName>
    </submittedName>
</protein>
<dbReference type="PANTHER" id="PTHR38011">
    <property type="entry name" value="DIHYDROFOLATE REDUCTASE FAMILY PROTEIN (AFU_ORTHOLOGUE AFUA_8G06820)"/>
    <property type="match status" value="1"/>
</dbReference>
<evidence type="ECO:0000259" key="1">
    <source>
        <dbReference type="Pfam" id="PF01872"/>
    </source>
</evidence>
<dbReference type="InterPro" id="IPR050765">
    <property type="entry name" value="Riboflavin_Biosynth_HTPR"/>
</dbReference>
<dbReference type="RefSeq" id="WP_173033302.1">
    <property type="nucleotide sequence ID" value="NZ_AP022870.1"/>
</dbReference>
<evidence type="ECO:0000313" key="2">
    <source>
        <dbReference type="EMBL" id="BCB74041.1"/>
    </source>
</evidence>
<gene>
    <name evidence="2" type="ORF">Pflav_004510</name>
</gene>
<feature type="domain" description="Bacterial bifunctional deaminase-reductase C-terminal" evidence="1">
    <location>
        <begin position="3"/>
        <end position="185"/>
    </location>
</feature>
<name>A0A6F8XJS8_9ACTN</name>
<dbReference type="KEGG" id="pfla:Pflav_004510"/>
<dbReference type="SUPFAM" id="SSF53597">
    <property type="entry name" value="Dihydrofolate reductase-like"/>
    <property type="match status" value="1"/>
</dbReference>
<dbReference type="Pfam" id="PF01872">
    <property type="entry name" value="RibD_C"/>
    <property type="match status" value="1"/>
</dbReference>
<organism evidence="2 3">
    <name type="scientific">Phytohabitans flavus</name>
    <dbReference type="NCBI Taxonomy" id="1076124"/>
    <lineage>
        <taxon>Bacteria</taxon>
        <taxon>Bacillati</taxon>
        <taxon>Actinomycetota</taxon>
        <taxon>Actinomycetes</taxon>
        <taxon>Micromonosporales</taxon>
        <taxon>Micromonosporaceae</taxon>
    </lineage>
</organism>
<dbReference type="AlphaFoldDB" id="A0A6F8XJS8"/>
<evidence type="ECO:0000313" key="3">
    <source>
        <dbReference type="Proteomes" id="UP000502508"/>
    </source>
</evidence>
<proteinExistence type="predicted"/>
<reference evidence="2 3" key="2">
    <citation type="submission" date="2020-03" db="EMBL/GenBank/DDBJ databases">
        <authorList>
            <person name="Ichikawa N."/>
            <person name="Kimura A."/>
            <person name="Kitahashi Y."/>
            <person name="Uohara A."/>
        </authorList>
    </citation>
    <scope>NUCLEOTIDE SEQUENCE [LARGE SCALE GENOMIC DNA]</scope>
    <source>
        <strain evidence="2 3">NBRC 107702</strain>
    </source>
</reference>
<reference evidence="2 3" key="1">
    <citation type="submission" date="2020-03" db="EMBL/GenBank/DDBJ databases">
        <title>Whole genome shotgun sequence of Phytohabitans flavus NBRC 107702.</title>
        <authorList>
            <person name="Komaki H."/>
            <person name="Tamura T."/>
        </authorList>
    </citation>
    <scope>NUCLEOTIDE SEQUENCE [LARGE SCALE GENOMIC DNA]</scope>
    <source>
        <strain evidence="2 3">NBRC 107702</strain>
    </source>
</reference>
<dbReference type="InterPro" id="IPR002734">
    <property type="entry name" value="RibDG_C"/>
</dbReference>
<accession>A0A6F8XJS8</accession>
<dbReference type="InterPro" id="IPR024072">
    <property type="entry name" value="DHFR-like_dom_sf"/>
</dbReference>
<dbReference type="GO" id="GO:0008703">
    <property type="term" value="F:5-amino-6-(5-phosphoribosylamino)uracil reductase activity"/>
    <property type="evidence" value="ECO:0007669"/>
    <property type="project" value="InterPro"/>
</dbReference>
<dbReference type="Gene3D" id="3.40.430.10">
    <property type="entry name" value="Dihydrofolate Reductase, subunit A"/>
    <property type="match status" value="1"/>
</dbReference>